<dbReference type="EMBL" id="ASRV01000126">
    <property type="protein sequence ID" value="EOR25352.1"/>
    <property type="molecule type" value="Genomic_DNA"/>
</dbReference>
<keyword evidence="1" id="KW-0472">Membrane</keyword>
<reference evidence="2 3" key="1">
    <citation type="submission" date="2013-03" db="EMBL/GenBank/DDBJ databases">
        <title>Whole genome shotgun sequencing of Clostridium sartagoforme AAU1.</title>
        <authorList>
            <person name="Joshi C.G."/>
            <person name="Duggirala S.M."/>
            <person name="Nathani N.M."/>
            <person name="Bhatt V.D."/>
            <person name="Patel A.K."/>
            <person name="Pandya P.R."/>
            <person name="KaPatel J.A."/>
        </authorList>
    </citation>
    <scope>NUCLEOTIDE SEQUENCE [LARGE SCALE GENOMIC DNA]</scope>
    <source>
        <strain evidence="2 3">AAU1</strain>
    </source>
</reference>
<accession>R9C7T6</accession>
<dbReference type="AlphaFoldDB" id="R9C7T6"/>
<gene>
    <name evidence="2" type="ORF">A500_10155</name>
</gene>
<sequence>MPLVIKTLIRFLPETPKISVKNVDSLNPACCRDFSIRFFCVLISSTIFFLYLVNCRSSLISAGGMKLPVKRPARSKVAIHSKSLISVF</sequence>
<keyword evidence="3" id="KW-1185">Reference proteome</keyword>
<evidence type="ECO:0000313" key="2">
    <source>
        <dbReference type="EMBL" id="EOR25352.1"/>
    </source>
</evidence>
<keyword evidence="1" id="KW-0812">Transmembrane</keyword>
<evidence type="ECO:0000256" key="1">
    <source>
        <dbReference type="SAM" id="Phobius"/>
    </source>
</evidence>
<evidence type="ECO:0000313" key="3">
    <source>
        <dbReference type="Proteomes" id="UP000013988"/>
    </source>
</evidence>
<keyword evidence="1" id="KW-1133">Transmembrane helix</keyword>
<protein>
    <submittedName>
        <fullName evidence="2">Uncharacterized protein</fullName>
    </submittedName>
</protein>
<feature type="transmembrane region" description="Helical" evidence="1">
    <location>
        <begin position="34"/>
        <end position="53"/>
    </location>
</feature>
<proteinExistence type="predicted"/>
<dbReference type="Proteomes" id="UP000013988">
    <property type="component" value="Unassembled WGS sequence"/>
</dbReference>
<organism evidence="2 3">
    <name type="scientific">Clostridium sartagoforme AAU1</name>
    <dbReference type="NCBI Taxonomy" id="1202534"/>
    <lineage>
        <taxon>Bacteria</taxon>
        <taxon>Bacillati</taxon>
        <taxon>Bacillota</taxon>
        <taxon>Clostridia</taxon>
        <taxon>Eubacteriales</taxon>
        <taxon>Clostridiaceae</taxon>
        <taxon>Clostridium</taxon>
    </lineage>
</organism>
<comment type="caution">
    <text evidence="2">The sequence shown here is derived from an EMBL/GenBank/DDBJ whole genome shotgun (WGS) entry which is preliminary data.</text>
</comment>
<name>R9C7T6_9CLOT</name>